<dbReference type="EMBL" id="JH668326">
    <property type="protein sequence ID" value="KAG6445871.1"/>
    <property type="molecule type" value="Genomic_DNA"/>
</dbReference>
<keyword evidence="2" id="KW-0812">Transmembrane</keyword>
<evidence type="ECO:0000313" key="4">
    <source>
        <dbReference type="Proteomes" id="UP000791440"/>
    </source>
</evidence>
<dbReference type="Pfam" id="PF06979">
    <property type="entry name" value="TMEM70"/>
    <property type="match status" value="1"/>
</dbReference>
<accession>A0A921YUR4</accession>
<sequence>MLRLCIRTCVYHSRPLIQPNICIQNASNLKCASALHNIIARNYAIKLTEPQDDKLEKVYYGPLTPQIKSVKVFSLSSSMAGLMAQPIIIREAANIGSTSILIALCSVVGFFTFITPILLHLVTKKYVTEIQYDPTTSTYRATTINFFLAKKLHEFQAKDVHVPDVPGMFTTMHAKGVPLFIEARHFNDPLHYAKIMGYDKPMDFKLGDTDSKDNTESK</sequence>
<keyword evidence="2" id="KW-0472">Membrane</keyword>
<dbReference type="InterPro" id="IPR009724">
    <property type="entry name" value="TMEM70"/>
</dbReference>
<reference evidence="3" key="1">
    <citation type="journal article" date="2016" name="Insect Biochem. Mol. Biol.">
        <title>Multifaceted biological insights from a draft genome sequence of the tobacco hornworm moth, Manduca sexta.</title>
        <authorList>
            <person name="Kanost M.R."/>
            <person name="Arrese E.L."/>
            <person name="Cao X."/>
            <person name="Chen Y.R."/>
            <person name="Chellapilla S."/>
            <person name="Goldsmith M.R."/>
            <person name="Grosse-Wilde E."/>
            <person name="Heckel D.G."/>
            <person name="Herndon N."/>
            <person name="Jiang H."/>
            <person name="Papanicolaou A."/>
            <person name="Qu J."/>
            <person name="Soulages J.L."/>
            <person name="Vogel H."/>
            <person name="Walters J."/>
            <person name="Waterhouse R.M."/>
            <person name="Ahn S.J."/>
            <person name="Almeida F.C."/>
            <person name="An C."/>
            <person name="Aqrawi P."/>
            <person name="Bretschneider A."/>
            <person name="Bryant W.B."/>
            <person name="Bucks S."/>
            <person name="Chao H."/>
            <person name="Chevignon G."/>
            <person name="Christen J.M."/>
            <person name="Clarke D.F."/>
            <person name="Dittmer N.T."/>
            <person name="Ferguson L.C.F."/>
            <person name="Garavelou S."/>
            <person name="Gordon K.H.J."/>
            <person name="Gunaratna R.T."/>
            <person name="Han Y."/>
            <person name="Hauser F."/>
            <person name="He Y."/>
            <person name="Heidel-Fischer H."/>
            <person name="Hirsh A."/>
            <person name="Hu Y."/>
            <person name="Jiang H."/>
            <person name="Kalra D."/>
            <person name="Klinner C."/>
            <person name="Konig C."/>
            <person name="Kovar C."/>
            <person name="Kroll A.R."/>
            <person name="Kuwar S.S."/>
            <person name="Lee S.L."/>
            <person name="Lehman R."/>
            <person name="Li K."/>
            <person name="Li Z."/>
            <person name="Liang H."/>
            <person name="Lovelace S."/>
            <person name="Lu Z."/>
            <person name="Mansfield J.H."/>
            <person name="McCulloch K.J."/>
            <person name="Mathew T."/>
            <person name="Morton B."/>
            <person name="Muzny D.M."/>
            <person name="Neunemann D."/>
            <person name="Ongeri F."/>
            <person name="Pauchet Y."/>
            <person name="Pu L.L."/>
            <person name="Pyrousis I."/>
            <person name="Rao X.J."/>
            <person name="Redding A."/>
            <person name="Roesel C."/>
            <person name="Sanchez-Gracia A."/>
            <person name="Schaack S."/>
            <person name="Shukla A."/>
            <person name="Tetreau G."/>
            <person name="Wang Y."/>
            <person name="Xiong G.H."/>
            <person name="Traut W."/>
            <person name="Walsh T.K."/>
            <person name="Worley K.C."/>
            <person name="Wu D."/>
            <person name="Wu W."/>
            <person name="Wu Y.Q."/>
            <person name="Zhang X."/>
            <person name="Zou Z."/>
            <person name="Zucker H."/>
            <person name="Briscoe A.D."/>
            <person name="Burmester T."/>
            <person name="Clem R.J."/>
            <person name="Feyereisen R."/>
            <person name="Grimmelikhuijzen C.J.P."/>
            <person name="Hamodrakas S.J."/>
            <person name="Hansson B.S."/>
            <person name="Huguet E."/>
            <person name="Jermiin L.S."/>
            <person name="Lan Q."/>
            <person name="Lehman H.K."/>
            <person name="Lorenzen M."/>
            <person name="Merzendorfer H."/>
            <person name="Michalopoulos I."/>
            <person name="Morton D.B."/>
            <person name="Muthukrishnan S."/>
            <person name="Oakeshott J.G."/>
            <person name="Palmer W."/>
            <person name="Park Y."/>
            <person name="Passarelli A.L."/>
            <person name="Rozas J."/>
            <person name="Schwartz L.M."/>
            <person name="Smith W."/>
            <person name="Southgate A."/>
            <person name="Vilcinskas A."/>
            <person name="Vogt R."/>
            <person name="Wang P."/>
            <person name="Werren J."/>
            <person name="Yu X.Q."/>
            <person name="Zhou J.J."/>
            <person name="Brown S.J."/>
            <person name="Scherer S.E."/>
            <person name="Richards S."/>
            <person name="Blissard G.W."/>
        </authorList>
    </citation>
    <scope>NUCLEOTIDE SEQUENCE</scope>
</reference>
<evidence type="ECO:0008006" key="5">
    <source>
        <dbReference type="Google" id="ProtNLM"/>
    </source>
</evidence>
<keyword evidence="4" id="KW-1185">Reference proteome</keyword>
<feature type="transmembrane region" description="Helical" evidence="2">
    <location>
        <begin position="100"/>
        <end position="122"/>
    </location>
</feature>
<reference evidence="3" key="2">
    <citation type="submission" date="2020-12" db="EMBL/GenBank/DDBJ databases">
        <authorList>
            <person name="Kanost M."/>
        </authorList>
    </citation>
    <scope>NUCLEOTIDE SEQUENCE</scope>
</reference>
<name>A0A921YUR4_MANSE</name>
<dbReference type="GO" id="GO:0031966">
    <property type="term" value="C:mitochondrial membrane"/>
    <property type="evidence" value="ECO:0007669"/>
    <property type="project" value="TreeGrafter"/>
</dbReference>
<evidence type="ECO:0000256" key="1">
    <source>
        <dbReference type="ARBA" id="ARBA00005280"/>
    </source>
</evidence>
<dbReference type="InterPro" id="IPR045325">
    <property type="entry name" value="TMEM70/TMEM186/TMEM223"/>
</dbReference>
<evidence type="ECO:0000256" key="2">
    <source>
        <dbReference type="SAM" id="Phobius"/>
    </source>
</evidence>
<organism evidence="3 4">
    <name type="scientific">Manduca sexta</name>
    <name type="common">Tobacco hawkmoth</name>
    <name type="synonym">Tobacco hornworm</name>
    <dbReference type="NCBI Taxonomy" id="7130"/>
    <lineage>
        <taxon>Eukaryota</taxon>
        <taxon>Metazoa</taxon>
        <taxon>Ecdysozoa</taxon>
        <taxon>Arthropoda</taxon>
        <taxon>Hexapoda</taxon>
        <taxon>Insecta</taxon>
        <taxon>Pterygota</taxon>
        <taxon>Neoptera</taxon>
        <taxon>Endopterygota</taxon>
        <taxon>Lepidoptera</taxon>
        <taxon>Glossata</taxon>
        <taxon>Ditrysia</taxon>
        <taxon>Bombycoidea</taxon>
        <taxon>Sphingidae</taxon>
        <taxon>Sphinginae</taxon>
        <taxon>Sphingini</taxon>
        <taxon>Manduca</taxon>
    </lineage>
</organism>
<dbReference type="AlphaFoldDB" id="A0A921YUR4"/>
<dbReference type="Proteomes" id="UP000791440">
    <property type="component" value="Unassembled WGS sequence"/>
</dbReference>
<proteinExistence type="inferred from homology"/>
<protein>
    <recommendedName>
        <fullName evidence="5">Transmembrane protein 70 homolog, mitochondrial</fullName>
    </recommendedName>
</protein>
<dbReference type="GO" id="GO:0033615">
    <property type="term" value="P:mitochondrial proton-transporting ATP synthase complex assembly"/>
    <property type="evidence" value="ECO:0007669"/>
    <property type="project" value="TreeGrafter"/>
</dbReference>
<gene>
    <name evidence="3" type="ORF">O3G_MSEX004130</name>
</gene>
<comment type="similarity">
    <text evidence="1">Belongs to the TMEM70 family.</text>
</comment>
<dbReference type="PANTHER" id="PTHR13281:SF0">
    <property type="entry name" value="TRANSMEMBRANE PROTEIN 70, MITOCHONDRIAL"/>
    <property type="match status" value="1"/>
</dbReference>
<comment type="caution">
    <text evidence="3">The sequence shown here is derived from an EMBL/GenBank/DDBJ whole genome shotgun (WGS) entry which is preliminary data.</text>
</comment>
<keyword evidence="2" id="KW-1133">Transmembrane helix</keyword>
<evidence type="ECO:0000313" key="3">
    <source>
        <dbReference type="EMBL" id="KAG6445871.1"/>
    </source>
</evidence>
<dbReference type="PANTHER" id="PTHR13281">
    <property type="entry name" value="TRANSMEMBRANE PROTEIN 70, MITOCHONDRIAL"/>
    <property type="match status" value="1"/>
</dbReference>